<dbReference type="PANTHER" id="PTHR42973:SF39">
    <property type="entry name" value="FAD-BINDING PCMH-TYPE DOMAIN-CONTAINING PROTEIN"/>
    <property type="match status" value="1"/>
</dbReference>
<dbReference type="OrthoDB" id="415825at2759"/>
<dbReference type="GO" id="GO:0071949">
    <property type="term" value="F:FAD binding"/>
    <property type="evidence" value="ECO:0007669"/>
    <property type="project" value="InterPro"/>
</dbReference>
<dbReference type="EMBL" id="JANKHO010002581">
    <property type="protein sequence ID" value="KAJ3490949.1"/>
    <property type="molecule type" value="Genomic_DNA"/>
</dbReference>
<name>A0A9W8JNU6_9AGAR</name>
<dbReference type="InterPro" id="IPR016167">
    <property type="entry name" value="FAD-bd_PCMH_sub1"/>
</dbReference>
<dbReference type="PANTHER" id="PTHR42973">
    <property type="entry name" value="BINDING OXIDOREDUCTASE, PUTATIVE (AFU_ORTHOLOGUE AFUA_1G17690)-RELATED"/>
    <property type="match status" value="1"/>
</dbReference>
<dbReference type="PROSITE" id="PS51387">
    <property type="entry name" value="FAD_PCMH"/>
    <property type="match status" value="1"/>
</dbReference>
<evidence type="ECO:0000256" key="1">
    <source>
        <dbReference type="ARBA" id="ARBA00001974"/>
    </source>
</evidence>
<organism evidence="7 8">
    <name type="scientific">Agrocybe chaxingu</name>
    <dbReference type="NCBI Taxonomy" id="84603"/>
    <lineage>
        <taxon>Eukaryota</taxon>
        <taxon>Fungi</taxon>
        <taxon>Dikarya</taxon>
        <taxon>Basidiomycota</taxon>
        <taxon>Agaricomycotina</taxon>
        <taxon>Agaricomycetes</taxon>
        <taxon>Agaricomycetidae</taxon>
        <taxon>Agaricales</taxon>
        <taxon>Agaricineae</taxon>
        <taxon>Strophariaceae</taxon>
        <taxon>Agrocybe</taxon>
    </lineage>
</organism>
<dbReference type="AlphaFoldDB" id="A0A9W8JNU6"/>
<comment type="cofactor">
    <cofactor evidence="1">
        <name>FAD</name>
        <dbReference type="ChEBI" id="CHEBI:57692"/>
    </cofactor>
</comment>
<dbReference type="InterPro" id="IPR016169">
    <property type="entry name" value="FAD-bd_PCMH_sub2"/>
</dbReference>
<dbReference type="SUPFAM" id="SSF56176">
    <property type="entry name" value="FAD-binding/transporter-associated domain-like"/>
    <property type="match status" value="1"/>
</dbReference>
<evidence type="ECO:0000313" key="7">
    <source>
        <dbReference type="EMBL" id="KAJ3490949.1"/>
    </source>
</evidence>
<dbReference type="InterPro" id="IPR036318">
    <property type="entry name" value="FAD-bd_PCMH-like_sf"/>
</dbReference>
<accession>A0A9W8JNU6</accession>
<evidence type="ECO:0000256" key="4">
    <source>
        <dbReference type="ARBA" id="ARBA00022827"/>
    </source>
</evidence>
<gene>
    <name evidence="7" type="ORF">NLJ89_g11388</name>
</gene>
<dbReference type="GO" id="GO:0016491">
    <property type="term" value="F:oxidoreductase activity"/>
    <property type="evidence" value="ECO:0007669"/>
    <property type="project" value="UniProtKB-KW"/>
</dbReference>
<dbReference type="InterPro" id="IPR016166">
    <property type="entry name" value="FAD-bd_PCMH"/>
</dbReference>
<reference evidence="7" key="1">
    <citation type="submission" date="2022-07" db="EMBL/GenBank/DDBJ databases">
        <title>Genome Sequence of Agrocybe chaxingu.</title>
        <authorList>
            <person name="Buettner E."/>
        </authorList>
    </citation>
    <scope>NUCLEOTIDE SEQUENCE</scope>
    <source>
        <strain evidence="7">MP-N11</strain>
    </source>
</reference>
<evidence type="ECO:0000313" key="8">
    <source>
        <dbReference type="Proteomes" id="UP001148786"/>
    </source>
</evidence>
<evidence type="ECO:0000256" key="5">
    <source>
        <dbReference type="ARBA" id="ARBA00023002"/>
    </source>
</evidence>
<dbReference type="InterPro" id="IPR050416">
    <property type="entry name" value="FAD-linked_Oxidoreductase"/>
</dbReference>
<proteinExistence type="inferred from homology"/>
<feature type="domain" description="FAD-binding PCMH-type" evidence="6">
    <location>
        <begin position="37"/>
        <end position="209"/>
    </location>
</feature>
<keyword evidence="5" id="KW-0560">Oxidoreductase</keyword>
<comment type="similarity">
    <text evidence="2">Belongs to the oxygen-dependent FAD-linked oxidoreductase family.</text>
</comment>
<dbReference type="Gene3D" id="3.30.465.10">
    <property type="match status" value="1"/>
</dbReference>
<keyword evidence="4" id="KW-0274">FAD</keyword>
<dbReference type="InterPro" id="IPR006094">
    <property type="entry name" value="Oxid_FAD_bind_N"/>
</dbReference>
<evidence type="ECO:0000259" key="6">
    <source>
        <dbReference type="PROSITE" id="PS51387"/>
    </source>
</evidence>
<protein>
    <recommendedName>
        <fullName evidence="6">FAD-binding PCMH-type domain-containing protein</fullName>
    </recommendedName>
</protein>
<evidence type="ECO:0000256" key="3">
    <source>
        <dbReference type="ARBA" id="ARBA00022630"/>
    </source>
</evidence>
<dbReference type="InterPro" id="IPR012951">
    <property type="entry name" value="BBE"/>
</dbReference>
<keyword evidence="8" id="KW-1185">Reference proteome</keyword>
<dbReference type="Pfam" id="PF08031">
    <property type="entry name" value="BBE"/>
    <property type="match status" value="1"/>
</dbReference>
<dbReference type="Gene3D" id="3.30.43.10">
    <property type="entry name" value="Uridine Diphospho-n-acetylenolpyruvylglucosamine Reductase, domain 2"/>
    <property type="match status" value="1"/>
</dbReference>
<dbReference type="Proteomes" id="UP001148786">
    <property type="component" value="Unassembled WGS sequence"/>
</dbReference>
<dbReference type="Pfam" id="PF01565">
    <property type="entry name" value="FAD_binding_4"/>
    <property type="match status" value="1"/>
</dbReference>
<dbReference type="Gene3D" id="3.40.462.20">
    <property type="match status" value="1"/>
</dbReference>
<evidence type="ECO:0000256" key="2">
    <source>
        <dbReference type="ARBA" id="ARBA00005466"/>
    </source>
</evidence>
<sequence>MTNSELSPSKHPLCFKGDLITPDHPEYATAIDRWAANTVRKAKIVAFVKDSEDVAYALKLAKDNRLPIAIRGGGRHAFGASSVEGGLVIDPSRYMNGVRVDPSNKLGYVGGGAIWETVFREGMKYGLGAVGGAVNHTGVGGYILGGGYGWLTSAYGLAADSLVQATIVTANGSVLTVNDTEHSDLYFALCGGGGNFGVVTEFVLQLHPQRPTVYSGALVYLVSATESIIEATHKWQGITDGKDSAIEVATIDDQGNAVFIVSPFYNGTEAEGRERFKGLLAAGPVSDTTKEISFEELNTLQNPVTPSGKAAFMKGAAFKRLHAPSVIKAHQRLVEIIKGGVYKGLKYPLRVFGLKKVNSIPAQSTAFRRVASHNITVYLTWDPKEDRTEEAMKLVEELCAIASEGQEGLTDSERLGYTNYEPDSADSDKAKLVFGKNYARLQAIKKRYDPDNIFNKWFPITPAA</sequence>
<comment type="caution">
    <text evidence="7">The sequence shown here is derived from an EMBL/GenBank/DDBJ whole genome shotgun (WGS) entry which is preliminary data.</text>
</comment>
<keyword evidence="3" id="KW-0285">Flavoprotein</keyword>